<evidence type="ECO:0000256" key="5">
    <source>
        <dbReference type="ARBA" id="ARBA00023163"/>
    </source>
</evidence>
<feature type="compositionally biased region" description="Acidic residues" evidence="8">
    <location>
        <begin position="324"/>
        <end position="352"/>
    </location>
</feature>
<dbReference type="GeneID" id="42002030"/>
<dbReference type="GO" id="GO:0003677">
    <property type="term" value="F:DNA binding"/>
    <property type="evidence" value="ECO:0007669"/>
    <property type="project" value="UniProtKB-KW"/>
</dbReference>
<feature type="compositionally biased region" description="Basic and acidic residues" evidence="8">
    <location>
        <begin position="108"/>
        <end position="120"/>
    </location>
</feature>
<comment type="caution">
    <text evidence="9">The sequence shown here is derived from an EMBL/GenBank/DDBJ whole genome shotgun (WGS) entry which is preliminary data.</text>
</comment>
<dbReference type="InterPro" id="IPR011039">
    <property type="entry name" value="TFIIF_interaction"/>
</dbReference>
<feature type="region of interest" description="Disordered" evidence="8">
    <location>
        <begin position="318"/>
        <end position="690"/>
    </location>
</feature>
<comment type="subcellular location">
    <subcellularLocation>
        <location evidence="1 7">Nucleus</location>
    </subcellularLocation>
</comment>
<dbReference type="GO" id="GO:0005674">
    <property type="term" value="C:transcription factor TFIIF complex"/>
    <property type="evidence" value="ECO:0007669"/>
    <property type="project" value="TreeGrafter"/>
</dbReference>
<feature type="compositionally biased region" description="Polar residues" evidence="8">
    <location>
        <begin position="536"/>
        <end position="556"/>
    </location>
</feature>
<evidence type="ECO:0000256" key="8">
    <source>
        <dbReference type="SAM" id="MobiDB-lite"/>
    </source>
</evidence>
<evidence type="ECO:0000256" key="3">
    <source>
        <dbReference type="ARBA" id="ARBA00023015"/>
    </source>
</evidence>
<dbReference type="GO" id="GO:0006367">
    <property type="term" value="P:transcription initiation at RNA polymerase II promoter"/>
    <property type="evidence" value="ECO:0007669"/>
    <property type="project" value="InterPro"/>
</dbReference>
<evidence type="ECO:0000313" key="9">
    <source>
        <dbReference type="EMBL" id="TPX37037.1"/>
    </source>
</evidence>
<dbReference type="InterPro" id="IPR008851">
    <property type="entry name" value="TFIIF-alpha"/>
</dbReference>
<feature type="compositionally biased region" description="Basic and acidic residues" evidence="8">
    <location>
        <begin position="353"/>
        <end position="368"/>
    </location>
</feature>
<dbReference type="RefSeq" id="XP_031027107.1">
    <property type="nucleotide sequence ID" value="XM_031166733.1"/>
</dbReference>
<feature type="compositionally biased region" description="Basic and acidic residues" evidence="8">
    <location>
        <begin position="89"/>
        <end position="100"/>
    </location>
</feature>
<dbReference type="PANTHER" id="PTHR13011">
    <property type="entry name" value="TFIIF-ALPHA"/>
    <property type="match status" value="1"/>
</dbReference>
<evidence type="ECO:0000256" key="2">
    <source>
        <dbReference type="ARBA" id="ARBA00005249"/>
    </source>
</evidence>
<keyword evidence="4 7" id="KW-0238">DNA-binding</keyword>
<dbReference type="GO" id="GO:0016251">
    <property type="term" value="F:RNA polymerase II general transcription initiation factor activity"/>
    <property type="evidence" value="ECO:0007669"/>
    <property type="project" value="TreeGrafter"/>
</dbReference>
<dbReference type="Pfam" id="PF05793">
    <property type="entry name" value="TFIIF_alpha"/>
    <property type="match status" value="1"/>
</dbReference>
<feature type="compositionally biased region" description="Low complexity" evidence="8">
    <location>
        <begin position="463"/>
        <end position="472"/>
    </location>
</feature>
<feature type="compositionally biased region" description="Basic and acidic residues" evidence="8">
    <location>
        <begin position="506"/>
        <end position="515"/>
    </location>
</feature>
<feature type="compositionally biased region" description="Acidic residues" evidence="8">
    <location>
        <begin position="423"/>
        <end position="435"/>
    </location>
</feature>
<dbReference type="GO" id="GO:0001096">
    <property type="term" value="F:TFIIF-class transcription factor complex binding"/>
    <property type="evidence" value="ECO:0007669"/>
    <property type="project" value="TreeGrafter"/>
</dbReference>
<dbReference type="STRING" id="1806994.A0A507C7L2"/>
<feature type="region of interest" description="Disordered" evidence="8">
    <location>
        <begin position="89"/>
        <end position="137"/>
    </location>
</feature>
<name>A0A507C7L2_9FUNG</name>
<keyword evidence="10" id="KW-1185">Reference proteome</keyword>
<organism evidence="9 10">
    <name type="scientific">Synchytrium microbalum</name>
    <dbReference type="NCBI Taxonomy" id="1806994"/>
    <lineage>
        <taxon>Eukaryota</taxon>
        <taxon>Fungi</taxon>
        <taxon>Fungi incertae sedis</taxon>
        <taxon>Chytridiomycota</taxon>
        <taxon>Chytridiomycota incertae sedis</taxon>
        <taxon>Chytridiomycetes</taxon>
        <taxon>Synchytriales</taxon>
        <taxon>Synchytriaceae</taxon>
        <taxon>Synchytrium</taxon>
    </lineage>
</organism>
<comment type="similarity">
    <text evidence="2 7">Belongs to the TFIIF alpha subunit family.</text>
</comment>
<keyword evidence="6 7" id="KW-0539">Nucleus</keyword>
<feature type="compositionally biased region" description="Low complexity" evidence="8">
    <location>
        <begin position="591"/>
        <end position="605"/>
    </location>
</feature>
<dbReference type="Proteomes" id="UP000319731">
    <property type="component" value="Unassembled WGS sequence"/>
</dbReference>
<keyword evidence="3 7" id="KW-0805">Transcription regulation</keyword>
<feature type="compositionally biased region" description="Acidic residues" evidence="8">
    <location>
        <begin position="377"/>
        <end position="386"/>
    </location>
</feature>
<evidence type="ECO:0000256" key="6">
    <source>
        <dbReference type="ARBA" id="ARBA00023242"/>
    </source>
</evidence>
<keyword evidence="5 7" id="KW-0804">Transcription</keyword>
<dbReference type="PANTHER" id="PTHR13011:SF0">
    <property type="entry name" value="GENERAL TRANSCRIPTION FACTOR IIF SUBUNIT 1"/>
    <property type="match status" value="1"/>
</dbReference>
<comment type="function">
    <text evidence="7">TFIIF is a general transcription initiation factor that binds to RNA polymerase II and helps to recruit it to the initiation complex in collaboration with TFIIB. It promotes transcription elongation.</text>
</comment>
<feature type="compositionally biased region" description="Low complexity" evidence="8">
    <location>
        <begin position="558"/>
        <end position="568"/>
    </location>
</feature>
<gene>
    <name evidence="9" type="ORF">SmJEL517_g00805</name>
</gene>
<accession>A0A507C7L2</accession>
<protein>
    <recommendedName>
        <fullName evidence="7">Transcription initiation factor IIF subunit alpha</fullName>
    </recommendedName>
</protein>
<dbReference type="EMBL" id="QEAO01000003">
    <property type="protein sequence ID" value="TPX37037.1"/>
    <property type="molecule type" value="Genomic_DNA"/>
</dbReference>
<reference evidence="9 10" key="1">
    <citation type="journal article" date="2019" name="Sci. Rep.">
        <title>Comparative genomics of chytrid fungi reveal insights into the obligate biotrophic and pathogenic lifestyle of Synchytrium endobioticum.</title>
        <authorList>
            <person name="van de Vossenberg B.T.L.H."/>
            <person name="Warris S."/>
            <person name="Nguyen H.D.T."/>
            <person name="van Gent-Pelzer M.P.E."/>
            <person name="Joly D.L."/>
            <person name="van de Geest H.C."/>
            <person name="Bonants P.J.M."/>
            <person name="Smith D.S."/>
            <person name="Levesque C.A."/>
            <person name="van der Lee T.A.J."/>
        </authorList>
    </citation>
    <scope>NUCLEOTIDE SEQUENCE [LARGE SCALE GENOMIC DNA]</scope>
    <source>
        <strain evidence="9 10">JEL517</strain>
    </source>
</reference>
<evidence type="ECO:0000256" key="1">
    <source>
        <dbReference type="ARBA" id="ARBA00004123"/>
    </source>
</evidence>
<evidence type="ECO:0000256" key="4">
    <source>
        <dbReference type="ARBA" id="ARBA00023125"/>
    </source>
</evidence>
<dbReference type="SUPFAM" id="SSF50916">
    <property type="entry name" value="Rap30/74 interaction domains"/>
    <property type="match status" value="1"/>
</dbReference>
<dbReference type="OrthoDB" id="76676at2759"/>
<evidence type="ECO:0000313" key="10">
    <source>
        <dbReference type="Proteomes" id="UP000319731"/>
    </source>
</evidence>
<proteinExistence type="inferred from homology"/>
<evidence type="ECO:0000256" key="7">
    <source>
        <dbReference type="RuleBase" id="RU366044"/>
    </source>
</evidence>
<dbReference type="GO" id="GO:0032968">
    <property type="term" value="P:positive regulation of transcription elongation by RNA polymerase II"/>
    <property type="evidence" value="ECO:0007669"/>
    <property type="project" value="InterPro"/>
</dbReference>
<sequence length="789" mass="86403">MQATNGIPNIPLSFFASIPVPNTNNVYHLPTLMTNTTTMQQYVPIQSPETPAREKTLWSKAAPLVPHEIMRVADRNFNIASLQTPVTLKRRDPNDNRDITDAEIEDEIIVKPNDKNDKGKKASPSPGPPKVKADGTEVEKFDASRVAPMGRAVISRQNRFQRRTREYDANDERRFAERFKERDEAMPWILSGANADPAAELTGTADGDQDAVYWLLYERADGFEVVPADKFYKFVAKPKYETKDYETAELEFAKGLGSSVSKNRNNNITKLMAKKFEEDDKLTPEQLADIERLKMNRFTVLKDADRVVYSGLKGLNVKQSKREEDEEDDHLEFDSSPFEDDGNEDLGQEIDEQDRKEMDKRTKADQRKATNAWKELVDDEIEEEDYDAPKRFGASNTSKSLKKRLKQTSAQTGLSWDAYGSEGSDETEDDDEEDESPKSNSRKEEFKPILGRGLKSAQKKSSKSPSPSSSRESSLDLKVGTKMTIKMKETRSSISPPPGKLKRGRKGQDNEDSAAKRARSSTPIEHPPAPTWQEVLKQQTISKKQASGSGRATSADPSLLQQSQQQQQRPTGVRHVSPPRPLPSNHPQVIAAAAAAANNTTSANTPITLKRSSTPSSSVPPNEPPSKRVKHVASSSLSPPPPHAMSSGGSSVASRPPTPASALKQGGSSSGSGNGAVKSSPGRPAATSVSTLAKSPACTFLGSLPPPPDGALITQEHVLAAARELGNDVTVRALVNALRPLMQRNEDQNKEVLRGFVKTLFNHVKDGKIELKPQYVLNGNTAGGGAGLK</sequence>
<dbReference type="AlphaFoldDB" id="A0A507C7L2"/>